<name>A0A8J7E038_9CYAN</name>
<dbReference type="NCBIfam" id="NF038131">
    <property type="entry name" value="choice_anch_K"/>
    <property type="match status" value="1"/>
</dbReference>
<protein>
    <submittedName>
        <fullName evidence="1">Choice-of-anchor K domain-containing protein</fullName>
    </submittedName>
</protein>
<organism evidence="1 2">
    <name type="scientific">Lusitaniella coriacea LEGE 07157</name>
    <dbReference type="NCBI Taxonomy" id="945747"/>
    <lineage>
        <taxon>Bacteria</taxon>
        <taxon>Bacillati</taxon>
        <taxon>Cyanobacteriota</taxon>
        <taxon>Cyanophyceae</taxon>
        <taxon>Spirulinales</taxon>
        <taxon>Lusitaniellaceae</taxon>
        <taxon>Lusitaniella</taxon>
    </lineage>
</organism>
<dbReference type="InterPro" id="IPR047995">
    <property type="entry name" value="Choice_anch_K"/>
</dbReference>
<dbReference type="AlphaFoldDB" id="A0A8J7E038"/>
<sequence length="244" mass="26906">MYGNPNSKLALILSTTILSAFFSLFPTSVRAIALNRVSGIWSNVIGDENTIELQTVGDESQVRWGIPLGNGKSGLGFTGIGATELNIGDPFIIGTLRHFNNPITLPATSADLTLELEFSDPLLTQFFTFSLDIDETPNVEPCQYFGTSTCPDLIQFSPASMLTSLQLERTNYTLNFLGFWTSFEESPIVQIISEELSSSPTQAYLIGKIKPNSPSVGVPEPKTLFGFFFVGFYFLRSRDRFGRK</sequence>
<keyword evidence="2" id="KW-1185">Reference proteome</keyword>
<dbReference type="RefSeq" id="WP_194032051.1">
    <property type="nucleotide sequence ID" value="NZ_JADEWZ010000070.1"/>
</dbReference>
<evidence type="ECO:0000313" key="1">
    <source>
        <dbReference type="EMBL" id="MBE9118956.1"/>
    </source>
</evidence>
<comment type="caution">
    <text evidence="1">The sequence shown here is derived from an EMBL/GenBank/DDBJ whole genome shotgun (WGS) entry which is preliminary data.</text>
</comment>
<accession>A0A8J7E038</accession>
<gene>
    <name evidence="1" type="ORF">IQ249_23995</name>
</gene>
<dbReference type="EMBL" id="JADEWZ010000070">
    <property type="protein sequence ID" value="MBE9118956.1"/>
    <property type="molecule type" value="Genomic_DNA"/>
</dbReference>
<dbReference type="Proteomes" id="UP000654482">
    <property type="component" value="Unassembled WGS sequence"/>
</dbReference>
<evidence type="ECO:0000313" key="2">
    <source>
        <dbReference type="Proteomes" id="UP000654482"/>
    </source>
</evidence>
<proteinExistence type="predicted"/>
<reference evidence="1" key="1">
    <citation type="submission" date="2020-10" db="EMBL/GenBank/DDBJ databases">
        <authorList>
            <person name="Castelo-Branco R."/>
            <person name="Eusebio N."/>
            <person name="Adriana R."/>
            <person name="Vieira A."/>
            <person name="Brugerolle De Fraissinette N."/>
            <person name="Rezende De Castro R."/>
            <person name="Schneider M.P."/>
            <person name="Vasconcelos V."/>
            <person name="Leao P.N."/>
        </authorList>
    </citation>
    <scope>NUCLEOTIDE SEQUENCE</scope>
    <source>
        <strain evidence="1">LEGE 07157</strain>
    </source>
</reference>